<dbReference type="Proteomes" id="UP000886501">
    <property type="component" value="Unassembled WGS sequence"/>
</dbReference>
<sequence length="187" mass="21403">NSINEADLNNLCAFNLHITEGTSNTRYEKFRYSFPHKLTLASRWRTQKRIASLSGLKPGQVDRCPTGCCCFTGTYADLDTCPYCKKPQYKSSGAPNKQFQYLPVKDQLQVMLKDKSLAKQLMYRHTHSHDGRSGDDIIWDVFDCSIYRNLLEKQVVVDGRTQSHKYFSDPRDVALGISLDGVTYFSR</sequence>
<feature type="non-terminal residue" evidence="1">
    <location>
        <position position="187"/>
    </location>
</feature>
<reference evidence="1" key="2">
    <citation type="journal article" date="2020" name="Nat. Commun.">
        <title>Large-scale genome sequencing of mycorrhizal fungi provides insights into the early evolution of symbiotic traits.</title>
        <authorList>
            <person name="Miyauchi S."/>
            <person name="Kiss E."/>
            <person name="Kuo A."/>
            <person name="Drula E."/>
            <person name="Kohler A."/>
            <person name="Sanchez-Garcia M."/>
            <person name="Morin E."/>
            <person name="Andreopoulos B."/>
            <person name="Barry K.W."/>
            <person name="Bonito G."/>
            <person name="Buee M."/>
            <person name="Carver A."/>
            <person name="Chen C."/>
            <person name="Cichocki N."/>
            <person name="Clum A."/>
            <person name="Culley D."/>
            <person name="Crous P.W."/>
            <person name="Fauchery L."/>
            <person name="Girlanda M."/>
            <person name="Hayes R.D."/>
            <person name="Keri Z."/>
            <person name="LaButti K."/>
            <person name="Lipzen A."/>
            <person name="Lombard V."/>
            <person name="Magnuson J."/>
            <person name="Maillard F."/>
            <person name="Murat C."/>
            <person name="Nolan M."/>
            <person name="Ohm R.A."/>
            <person name="Pangilinan J."/>
            <person name="Pereira M.F."/>
            <person name="Perotto S."/>
            <person name="Peter M."/>
            <person name="Pfister S."/>
            <person name="Riley R."/>
            <person name="Sitrit Y."/>
            <person name="Stielow J.B."/>
            <person name="Szollosi G."/>
            <person name="Zifcakova L."/>
            <person name="Stursova M."/>
            <person name="Spatafora J.W."/>
            <person name="Tedersoo L."/>
            <person name="Vaario L.M."/>
            <person name="Yamada A."/>
            <person name="Yan M."/>
            <person name="Wang P."/>
            <person name="Xu J."/>
            <person name="Bruns T."/>
            <person name="Baldrian P."/>
            <person name="Vilgalys R."/>
            <person name="Dunand C."/>
            <person name="Henrissat B."/>
            <person name="Grigoriev I.V."/>
            <person name="Hibbett D."/>
            <person name="Nagy L.G."/>
            <person name="Martin F.M."/>
        </authorList>
    </citation>
    <scope>NUCLEOTIDE SEQUENCE</scope>
    <source>
        <strain evidence="1">P2</strain>
    </source>
</reference>
<protein>
    <submittedName>
        <fullName evidence="1">Uncharacterized protein</fullName>
    </submittedName>
</protein>
<evidence type="ECO:0000313" key="2">
    <source>
        <dbReference type="Proteomes" id="UP000886501"/>
    </source>
</evidence>
<feature type="non-terminal residue" evidence="1">
    <location>
        <position position="1"/>
    </location>
</feature>
<reference evidence="1" key="1">
    <citation type="submission" date="2019-10" db="EMBL/GenBank/DDBJ databases">
        <authorList>
            <consortium name="DOE Joint Genome Institute"/>
            <person name="Kuo A."/>
            <person name="Miyauchi S."/>
            <person name="Kiss E."/>
            <person name="Drula E."/>
            <person name="Kohler A."/>
            <person name="Sanchez-Garcia M."/>
            <person name="Andreopoulos B."/>
            <person name="Barry K.W."/>
            <person name="Bonito G."/>
            <person name="Buee M."/>
            <person name="Carver A."/>
            <person name="Chen C."/>
            <person name="Cichocki N."/>
            <person name="Clum A."/>
            <person name="Culley D."/>
            <person name="Crous P.W."/>
            <person name="Fauchery L."/>
            <person name="Girlanda M."/>
            <person name="Hayes R."/>
            <person name="Keri Z."/>
            <person name="Labutti K."/>
            <person name="Lipzen A."/>
            <person name="Lombard V."/>
            <person name="Magnuson J."/>
            <person name="Maillard F."/>
            <person name="Morin E."/>
            <person name="Murat C."/>
            <person name="Nolan M."/>
            <person name="Ohm R."/>
            <person name="Pangilinan J."/>
            <person name="Pereira M."/>
            <person name="Perotto S."/>
            <person name="Peter M."/>
            <person name="Riley R."/>
            <person name="Sitrit Y."/>
            <person name="Stielow B."/>
            <person name="Szollosi G."/>
            <person name="Zifcakova L."/>
            <person name="Stursova M."/>
            <person name="Spatafora J.W."/>
            <person name="Tedersoo L."/>
            <person name="Vaario L.-M."/>
            <person name="Yamada A."/>
            <person name="Yan M."/>
            <person name="Wang P."/>
            <person name="Xu J."/>
            <person name="Bruns T."/>
            <person name="Baldrian P."/>
            <person name="Vilgalys R."/>
            <person name="Henrissat B."/>
            <person name="Grigoriev I.V."/>
            <person name="Hibbett D."/>
            <person name="Nagy L.G."/>
            <person name="Martin F.M."/>
        </authorList>
    </citation>
    <scope>NUCLEOTIDE SEQUENCE</scope>
    <source>
        <strain evidence="1">P2</strain>
    </source>
</reference>
<comment type="caution">
    <text evidence="1">The sequence shown here is derived from an EMBL/GenBank/DDBJ whole genome shotgun (WGS) entry which is preliminary data.</text>
</comment>
<gene>
    <name evidence="1" type="ORF">BDM02DRAFT_3062488</name>
</gene>
<name>A0ACB6Z742_THEGA</name>
<evidence type="ECO:0000313" key="1">
    <source>
        <dbReference type="EMBL" id="KAF9645545.1"/>
    </source>
</evidence>
<proteinExistence type="predicted"/>
<dbReference type="EMBL" id="MU118087">
    <property type="protein sequence ID" value="KAF9645545.1"/>
    <property type="molecule type" value="Genomic_DNA"/>
</dbReference>
<accession>A0ACB6Z742</accession>
<organism evidence="1 2">
    <name type="scientific">Thelephora ganbajun</name>
    <name type="common">Ganba fungus</name>
    <dbReference type="NCBI Taxonomy" id="370292"/>
    <lineage>
        <taxon>Eukaryota</taxon>
        <taxon>Fungi</taxon>
        <taxon>Dikarya</taxon>
        <taxon>Basidiomycota</taxon>
        <taxon>Agaricomycotina</taxon>
        <taxon>Agaricomycetes</taxon>
        <taxon>Thelephorales</taxon>
        <taxon>Thelephoraceae</taxon>
        <taxon>Thelephora</taxon>
    </lineage>
</organism>
<keyword evidence="2" id="KW-1185">Reference proteome</keyword>